<evidence type="ECO:0000313" key="5">
    <source>
        <dbReference type="EMBL" id="CAB5019764.1"/>
    </source>
</evidence>
<dbReference type="EMBL" id="CAFABA010000225">
    <property type="protein sequence ID" value="CAB4836727.1"/>
    <property type="molecule type" value="Genomic_DNA"/>
</dbReference>
<sequence length="62" mass="7311">MRGRMQRLDHFGCEQDYLEHGNKEYAIPAAPDSSPRSSRRENPMPTLFIPAFPDLRAMRHRR</sequence>
<dbReference type="EMBL" id="CAFBMH010000073">
    <property type="protein sequence ID" value="CAB4916764.1"/>
    <property type="molecule type" value="Genomic_DNA"/>
</dbReference>
<evidence type="ECO:0000313" key="3">
    <source>
        <dbReference type="EMBL" id="CAB4836727.1"/>
    </source>
</evidence>
<feature type="compositionally biased region" description="Low complexity" evidence="1">
    <location>
        <begin position="26"/>
        <end position="36"/>
    </location>
</feature>
<evidence type="ECO:0000256" key="1">
    <source>
        <dbReference type="SAM" id="MobiDB-lite"/>
    </source>
</evidence>
<feature type="region of interest" description="Disordered" evidence="1">
    <location>
        <begin position="25"/>
        <end position="48"/>
    </location>
</feature>
<proteinExistence type="predicted"/>
<organism evidence="3">
    <name type="scientific">freshwater metagenome</name>
    <dbReference type="NCBI Taxonomy" id="449393"/>
    <lineage>
        <taxon>unclassified sequences</taxon>
        <taxon>metagenomes</taxon>
        <taxon>ecological metagenomes</taxon>
    </lineage>
</organism>
<dbReference type="AlphaFoldDB" id="A0A6J7AVC4"/>
<evidence type="ECO:0000313" key="2">
    <source>
        <dbReference type="EMBL" id="CAB4777047.1"/>
    </source>
</evidence>
<dbReference type="EMBL" id="CAFBOS010000225">
    <property type="protein sequence ID" value="CAB5019764.1"/>
    <property type="molecule type" value="Genomic_DNA"/>
</dbReference>
<reference evidence="3" key="1">
    <citation type="submission" date="2020-05" db="EMBL/GenBank/DDBJ databases">
        <authorList>
            <person name="Chiriac C."/>
            <person name="Salcher M."/>
            <person name="Ghai R."/>
            <person name="Kavagutti S V."/>
        </authorList>
    </citation>
    <scope>NUCLEOTIDE SEQUENCE</scope>
</reference>
<protein>
    <submittedName>
        <fullName evidence="3">Unannotated protein</fullName>
    </submittedName>
</protein>
<gene>
    <name evidence="2" type="ORF">UFOPK2754_03436</name>
    <name evidence="3" type="ORF">UFOPK3139_03171</name>
    <name evidence="4" type="ORF">UFOPK3543_01860</name>
    <name evidence="5" type="ORF">UFOPK3967_02685</name>
</gene>
<name>A0A6J7AVC4_9ZZZZ</name>
<accession>A0A6J7AVC4</accession>
<dbReference type="EMBL" id="CAEZYR010000245">
    <property type="protein sequence ID" value="CAB4777047.1"/>
    <property type="molecule type" value="Genomic_DNA"/>
</dbReference>
<evidence type="ECO:0000313" key="4">
    <source>
        <dbReference type="EMBL" id="CAB4916764.1"/>
    </source>
</evidence>